<dbReference type="InParanoid" id="A0A0D0D2L6"/>
<evidence type="ECO:0000313" key="3">
    <source>
        <dbReference type="Proteomes" id="UP000054538"/>
    </source>
</evidence>
<name>A0A0D0D2L6_9AGAM</name>
<reference evidence="3" key="2">
    <citation type="submission" date="2015-01" db="EMBL/GenBank/DDBJ databases">
        <title>Evolutionary Origins and Diversification of the Mycorrhizal Mutualists.</title>
        <authorList>
            <consortium name="DOE Joint Genome Institute"/>
            <consortium name="Mycorrhizal Genomics Consortium"/>
            <person name="Kohler A."/>
            <person name="Kuo A."/>
            <person name="Nagy L.G."/>
            <person name="Floudas D."/>
            <person name="Copeland A."/>
            <person name="Barry K.W."/>
            <person name="Cichocki N."/>
            <person name="Veneault-Fourrey C."/>
            <person name="LaButti K."/>
            <person name="Lindquist E.A."/>
            <person name="Lipzen A."/>
            <person name="Lundell T."/>
            <person name="Morin E."/>
            <person name="Murat C."/>
            <person name="Riley R."/>
            <person name="Ohm R."/>
            <person name="Sun H."/>
            <person name="Tunlid A."/>
            <person name="Henrissat B."/>
            <person name="Grigoriev I.V."/>
            <person name="Hibbett D.S."/>
            <person name="Martin F."/>
        </authorList>
    </citation>
    <scope>NUCLEOTIDE SEQUENCE [LARGE SCALE GENOMIC DNA]</scope>
    <source>
        <strain evidence="3">Ve08.2h10</strain>
    </source>
</reference>
<dbReference type="AlphaFoldDB" id="A0A0D0D2L6"/>
<feature type="signal peptide" evidence="1">
    <location>
        <begin position="1"/>
        <end position="21"/>
    </location>
</feature>
<keyword evidence="3" id="KW-1185">Reference proteome</keyword>
<accession>A0A0D0D2L6</accession>
<dbReference type="Proteomes" id="UP000054538">
    <property type="component" value="Unassembled WGS sequence"/>
</dbReference>
<evidence type="ECO:0000256" key="1">
    <source>
        <dbReference type="SAM" id="SignalP"/>
    </source>
</evidence>
<reference evidence="2 3" key="1">
    <citation type="submission" date="2014-04" db="EMBL/GenBank/DDBJ databases">
        <authorList>
            <consortium name="DOE Joint Genome Institute"/>
            <person name="Kuo A."/>
            <person name="Kohler A."/>
            <person name="Jargeat P."/>
            <person name="Nagy L.G."/>
            <person name="Floudas D."/>
            <person name="Copeland A."/>
            <person name="Barry K.W."/>
            <person name="Cichocki N."/>
            <person name="Veneault-Fourrey C."/>
            <person name="LaButti K."/>
            <person name="Lindquist E.A."/>
            <person name="Lipzen A."/>
            <person name="Lundell T."/>
            <person name="Morin E."/>
            <person name="Murat C."/>
            <person name="Sun H."/>
            <person name="Tunlid A."/>
            <person name="Henrissat B."/>
            <person name="Grigoriev I.V."/>
            <person name="Hibbett D.S."/>
            <person name="Martin F."/>
            <person name="Nordberg H.P."/>
            <person name="Cantor M.N."/>
            <person name="Hua S.X."/>
        </authorList>
    </citation>
    <scope>NUCLEOTIDE SEQUENCE [LARGE SCALE GENOMIC DNA]</scope>
    <source>
        <strain evidence="2 3">Ve08.2h10</strain>
    </source>
</reference>
<evidence type="ECO:0000313" key="2">
    <source>
        <dbReference type="EMBL" id="KIK74164.1"/>
    </source>
</evidence>
<feature type="chain" id="PRO_5002208949" evidence="1">
    <location>
        <begin position="22"/>
        <end position="85"/>
    </location>
</feature>
<keyword evidence="1" id="KW-0732">Signal</keyword>
<dbReference type="EMBL" id="KN829108">
    <property type="protein sequence ID" value="KIK74164.1"/>
    <property type="molecule type" value="Genomic_DNA"/>
</dbReference>
<dbReference type="HOGENOM" id="CLU_2513320_0_0_1"/>
<protein>
    <submittedName>
        <fullName evidence="2">Unplaced genomic scaffold scaffold_4286, whole genome shotgun sequence</fullName>
    </submittedName>
</protein>
<proteinExistence type="predicted"/>
<sequence>MLILTLIPLFLNWMLLHISELSEQGLWFSLSQPCHENYGNDQNWNLTSMTTPMHFLENGLRLSQALRWRRHWFFGSDTWRTRVKH</sequence>
<organism evidence="2 3">
    <name type="scientific">Paxillus rubicundulus Ve08.2h10</name>
    <dbReference type="NCBI Taxonomy" id="930991"/>
    <lineage>
        <taxon>Eukaryota</taxon>
        <taxon>Fungi</taxon>
        <taxon>Dikarya</taxon>
        <taxon>Basidiomycota</taxon>
        <taxon>Agaricomycotina</taxon>
        <taxon>Agaricomycetes</taxon>
        <taxon>Agaricomycetidae</taxon>
        <taxon>Boletales</taxon>
        <taxon>Paxilineae</taxon>
        <taxon>Paxillaceae</taxon>
        <taxon>Paxillus</taxon>
    </lineage>
</organism>
<gene>
    <name evidence="2" type="ORF">PAXRUDRAFT_791753</name>
</gene>